<dbReference type="PROSITE" id="PS01195">
    <property type="entry name" value="PEPT_TRNA_HYDROL_1"/>
    <property type="match status" value="1"/>
</dbReference>
<evidence type="ECO:0000256" key="6">
    <source>
        <dbReference type="ARBA" id="ARBA00050038"/>
    </source>
</evidence>
<name>A0ABV1H8A9_9FIRM</name>
<evidence type="ECO:0000256" key="5">
    <source>
        <dbReference type="ARBA" id="ARBA00038063"/>
    </source>
</evidence>
<reference evidence="10" key="1">
    <citation type="submission" date="2024-03" db="EMBL/GenBank/DDBJ databases">
        <title>Human intestinal bacterial collection.</title>
        <authorList>
            <person name="Pauvert C."/>
            <person name="Hitch T.C.A."/>
            <person name="Clavel T."/>
        </authorList>
    </citation>
    <scope>NUCLEOTIDE SEQUENCE [LARGE SCALE GENOMIC DNA]</scope>
    <source>
        <strain evidence="10">CLA-AA-H89B</strain>
    </source>
</reference>
<dbReference type="NCBIfam" id="TIGR00447">
    <property type="entry name" value="pth"/>
    <property type="match status" value="1"/>
</dbReference>
<dbReference type="Gene3D" id="3.40.50.1470">
    <property type="entry name" value="Peptidyl-tRNA hydrolase"/>
    <property type="match status" value="1"/>
</dbReference>
<feature type="site" description="Stabilizes the basic form of H active site to accept a proton" evidence="7">
    <location>
        <position position="91"/>
    </location>
</feature>
<proteinExistence type="inferred from homology"/>
<dbReference type="InterPro" id="IPR036416">
    <property type="entry name" value="Pept_tRNA_hydro_sf"/>
</dbReference>
<evidence type="ECO:0000313" key="11">
    <source>
        <dbReference type="Proteomes" id="UP001546774"/>
    </source>
</evidence>
<evidence type="ECO:0000256" key="9">
    <source>
        <dbReference type="RuleBase" id="RU004320"/>
    </source>
</evidence>
<evidence type="ECO:0000256" key="8">
    <source>
        <dbReference type="RuleBase" id="RU000673"/>
    </source>
</evidence>
<comment type="function">
    <text evidence="7">Catalyzes the release of premature peptidyl moieties from peptidyl-tRNA molecules trapped in stalled 50S ribosomal subunits, and thus maintains levels of free tRNAs and 50S ribosomes.</text>
</comment>
<keyword evidence="4 7" id="KW-0694">RNA-binding</keyword>
<sequence>MYIIAGLGNPGTQYMGTRHNAGFSVIDALADQYNISVDTQKHKGMIGKGMIEGEKVILVKPMTYMNLSGECIREVMDYYKADIDDLIVIFDDISLEPGKLRLRAKGSAGGHNGIKSIIAQLGSDRFKRVKFGVGDKPKGWDLADWVLGKFPADLYDTLRDANQRACEAVACIMTEGITGAMNKFNG</sequence>
<dbReference type="CDD" id="cd00462">
    <property type="entry name" value="PTH"/>
    <property type="match status" value="1"/>
</dbReference>
<comment type="catalytic activity">
    <reaction evidence="7 8">
        <text>an N-acyl-L-alpha-aminoacyl-tRNA + H2O = an N-acyl-L-amino acid + a tRNA + H(+)</text>
        <dbReference type="Rhea" id="RHEA:54448"/>
        <dbReference type="Rhea" id="RHEA-COMP:10123"/>
        <dbReference type="Rhea" id="RHEA-COMP:13883"/>
        <dbReference type="ChEBI" id="CHEBI:15377"/>
        <dbReference type="ChEBI" id="CHEBI:15378"/>
        <dbReference type="ChEBI" id="CHEBI:59874"/>
        <dbReference type="ChEBI" id="CHEBI:78442"/>
        <dbReference type="ChEBI" id="CHEBI:138191"/>
        <dbReference type="EC" id="3.1.1.29"/>
    </reaction>
</comment>
<dbReference type="EMBL" id="JBBMFS010000011">
    <property type="protein sequence ID" value="MEQ2555700.1"/>
    <property type="molecule type" value="Genomic_DNA"/>
</dbReference>
<evidence type="ECO:0000256" key="7">
    <source>
        <dbReference type="HAMAP-Rule" id="MF_00083"/>
    </source>
</evidence>
<dbReference type="PANTHER" id="PTHR17224">
    <property type="entry name" value="PEPTIDYL-TRNA HYDROLASE"/>
    <property type="match status" value="1"/>
</dbReference>
<protein>
    <recommendedName>
        <fullName evidence="6 7">Peptidyl-tRNA hydrolase</fullName>
        <shortName evidence="7">Pth</shortName>
        <ecNumber evidence="1 7">3.1.1.29</ecNumber>
    </recommendedName>
</protein>
<comment type="function">
    <text evidence="7">Hydrolyzes ribosome-free peptidyl-tRNAs (with 1 or more amino acids incorporated), which drop off the ribosome during protein synthesis, or as a result of ribosome stalling.</text>
</comment>
<dbReference type="PANTHER" id="PTHR17224:SF1">
    <property type="entry name" value="PEPTIDYL-TRNA HYDROLASE"/>
    <property type="match status" value="1"/>
</dbReference>
<dbReference type="Pfam" id="PF01195">
    <property type="entry name" value="Pept_tRNA_hydro"/>
    <property type="match status" value="1"/>
</dbReference>
<dbReference type="PROSITE" id="PS01196">
    <property type="entry name" value="PEPT_TRNA_HYDROL_2"/>
    <property type="match status" value="1"/>
</dbReference>
<keyword evidence="2 7" id="KW-0820">tRNA-binding</keyword>
<comment type="caution">
    <text evidence="10">The sequence shown here is derived from an EMBL/GenBank/DDBJ whole genome shotgun (WGS) entry which is preliminary data.</text>
</comment>
<keyword evidence="11" id="KW-1185">Reference proteome</keyword>
<evidence type="ECO:0000256" key="1">
    <source>
        <dbReference type="ARBA" id="ARBA00013260"/>
    </source>
</evidence>
<feature type="site" description="Discriminates between blocked and unblocked aminoacyl-tRNA" evidence="7">
    <location>
        <position position="9"/>
    </location>
</feature>
<feature type="binding site" evidence="7">
    <location>
        <position position="14"/>
    </location>
    <ligand>
        <name>tRNA</name>
        <dbReference type="ChEBI" id="CHEBI:17843"/>
    </ligand>
</feature>
<comment type="subunit">
    <text evidence="7">Monomer.</text>
</comment>
<feature type="active site" description="Proton acceptor" evidence="7">
    <location>
        <position position="19"/>
    </location>
</feature>
<evidence type="ECO:0000256" key="3">
    <source>
        <dbReference type="ARBA" id="ARBA00022801"/>
    </source>
</evidence>
<feature type="binding site" evidence="7">
    <location>
        <position position="66"/>
    </location>
    <ligand>
        <name>tRNA</name>
        <dbReference type="ChEBI" id="CHEBI:17843"/>
    </ligand>
</feature>
<organism evidence="10 11">
    <name type="scientific">Lachnospira intestinalis</name>
    <dbReference type="NCBI Taxonomy" id="3133158"/>
    <lineage>
        <taxon>Bacteria</taxon>
        <taxon>Bacillati</taxon>
        <taxon>Bacillota</taxon>
        <taxon>Clostridia</taxon>
        <taxon>Lachnospirales</taxon>
        <taxon>Lachnospiraceae</taxon>
        <taxon>Lachnospira</taxon>
    </lineage>
</organism>
<accession>A0ABV1H8A9</accession>
<dbReference type="GO" id="GO:0004045">
    <property type="term" value="F:peptidyl-tRNA hydrolase activity"/>
    <property type="evidence" value="ECO:0007669"/>
    <property type="project" value="UniProtKB-EC"/>
</dbReference>
<keyword evidence="3 7" id="KW-0378">Hydrolase</keyword>
<feature type="binding site" evidence="7">
    <location>
        <position position="112"/>
    </location>
    <ligand>
        <name>tRNA</name>
        <dbReference type="ChEBI" id="CHEBI:17843"/>
    </ligand>
</feature>
<dbReference type="HAMAP" id="MF_00083">
    <property type="entry name" value="Pept_tRNA_hydro_bact"/>
    <property type="match status" value="1"/>
</dbReference>
<evidence type="ECO:0000256" key="2">
    <source>
        <dbReference type="ARBA" id="ARBA00022555"/>
    </source>
</evidence>
<keyword evidence="7" id="KW-0963">Cytoplasm</keyword>
<dbReference type="InterPro" id="IPR001328">
    <property type="entry name" value="Pept_tRNA_hydro"/>
</dbReference>
<dbReference type="Proteomes" id="UP001546774">
    <property type="component" value="Unassembled WGS sequence"/>
</dbReference>
<dbReference type="InterPro" id="IPR018171">
    <property type="entry name" value="Pept_tRNA_hydro_CS"/>
</dbReference>
<comment type="subcellular location">
    <subcellularLocation>
        <location evidence="7">Cytoplasm</location>
    </subcellularLocation>
</comment>
<comment type="similarity">
    <text evidence="5 7 9">Belongs to the PTH family.</text>
</comment>
<evidence type="ECO:0000313" key="10">
    <source>
        <dbReference type="EMBL" id="MEQ2555700.1"/>
    </source>
</evidence>
<gene>
    <name evidence="7 10" type="primary">pth</name>
    <name evidence="10" type="ORF">WMO37_11915</name>
</gene>
<dbReference type="SUPFAM" id="SSF53178">
    <property type="entry name" value="Peptidyl-tRNA hydrolase-like"/>
    <property type="match status" value="1"/>
</dbReference>
<feature type="binding site" evidence="7">
    <location>
        <position position="64"/>
    </location>
    <ligand>
        <name>tRNA</name>
        <dbReference type="ChEBI" id="CHEBI:17843"/>
    </ligand>
</feature>
<dbReference type="EC" id="3.1.1.29" evidence="1 7"/>
<evidence type="ECO:0000256" key="4">
    <source>
        <dbReference type="ARBA" id="ARBA00022884"/>
    </source>
</evidence>